<dbReference type="GO" id="GO:0000139">
    <property type="term" value="C:Golgi membrane"/>
    <property type="evidence" value="ECO:0007669"/>
    <property type="project" value="TreeGrafter"/>
</dbReference>
<keyword evidence="1" id="KW-0472">Membrane</keyword>
<dbReference type="PANTHER" id="PTHR28077:SF1">
    <property type="entry name" value="INOSITOL PHOSPHORYLCERAMIDE SYNTHASE REGULATORY SUBUNIT KEI1"/>
    <property type="match status" value="1"/>
</dbReference>
<dbReference type="Proteomes" id="UP001302812">
    <property type="component" value="Unassembled WGS sequence"/>
</dbReference>
<evidence type="ECO:0000313" key="2">
    <source>
        <dbReference type="EMBL" id="KAK4108434.1"/>
    </source>
</evidence>
<evidence type="ECO:0000313" key="3">
    <source>
        <dbReference type="Proteomes" id="UP001302812"/>
    </source>
</evidence>
<dbReference type="GO" id="GO:0070917">
    <property type="term" value="F:inositol phosphoceramide synthase regulator activity"/>
    <property type="evidence" value="ECO:0007669"/>
    <property type="project" value="InterPro"/>
</dbReference>
<protein>
    <submittedName>
        <fullName evidence="2">DUF1753-domain-containing protein</fullName>
    </submittedName>
</protein>
<sequence>MSPSRASCFQLPRPKSFLGFLSLQTGTELISLALAFNKAAGIYGILTLLTGYAISALQVSAYLGSILVLVALAFCVPHIRTQSPFHNLALAWLYVLDTIVSAAYTCAFATNWYSGEYSVSIGVDAALPHDGQVEQDASHTAQSKARSGVQDTAASIVLVIGFTLVRVYFSLVVMAYARTVLLRFVDENMGETEQADPTGEAPHPFAVGAPLGGGLRGKLGRLMVSIGRGYWLGGRTADEEWTRDVSSKFKDSRQ</sequence>
<dbReference type="Pfam" id="PF08552">
    <property type="entry name" value="Kei1"/>
    <property type="match status" value="1"/>
</dbReference>
<dbReference type="RefSeq" id="XP_064666004.1">
    <property type="nucleotide sequence ID" value="XM_064818174.1"/>
</dbReference>
<gene>
    <name evidence="2" type="ORF">N656DRAFT_801814</name>
</gene>
<feature type="transmembrane region" description="Helical" evidence="1">
    <location>
        <begin position="88"/>
        <end position="110"/>
    </location>
</feature>
<feature type="transmembrane region" description="Helical" evidence="1">
    <location>
        <begin position="51"/>
        <end position="76"/>
    </location>
</feature>
<dbReference type="AlphaFoldDB" id="A0AAN6T8X7"/>
<keyword evidence="1" id="KW-0812">Transmembrane</keyword>
<proteinExistence type="predicted"/>
<reference evidence="2" key="1">
    <citation type="journal article" date="2023" name="Mol. Phylogenet. Evol.">
        <title>Genome-scale phylogeny and comparative genomics of the fungal order Sordariales.</title>
        <authorList>
            <person name="Hensen N."/>
            <person name="Bonometti L."/>
            <person name="Westerberg I."/>
            <person name="Brannstrom I.O."/>
            <person name="Guillou S."/>
            <person name="Cros-Aarteil S."/>
            <person name="Calhoun S."/>
            <person name="Haridas S."/>
            <person name="Kuo A."/>
            <person name="Mondo S."/>
            <person name="Pangilinan J."/>
            <person name="Riley R."/>
            <person name="LaButti K."/>
            <person name="Andreopoulos B."/>
            <person name="Lipzen A."/>
            <person name="Chen C."/>
            <person name="Yan M."/>
            <person name="Daum C."/>
            <person name="Ng V."/>
            <person name="Clum A."/>
            <person name="Steindorff A."/>
            <person name="Ohm R.A."/>
            <person name="Martin F."/>
            <person name="Silar P."/>
            <person name="Natvig D.O."/>
            <person name="Lalanne C."/>
            <person name="Gautier V."/>
            <person name="Ament-Velasquez S.L."/>
            <person name="Kruys A."/>
            <person name="Hutchinson M.I."/>
            <person name="Powell A.J."/>
            <person name="Barry K."/>
            <person name="Miller A.N."/>
            <person name="Grigoriev I.V."/>
            <person name="Debuchy R."/>
            <person name="Gladieux P."/>
            <person name="Hiltunen Thoren M."/>
            <person name="Johannesson H."/>
        </authorList>
    </citation>
    <scope>NUCLEOTIDE SEQUENCE</scope>
    <source>
        <strain evidence="2">CBS 508.74</strain>
    </source>
</reference>
<dbReference type="GeneID" id="89942299"/>
<keyword evidence="3" id="KW-1185">Reference proteome</keyword>
<comment type="caution">
    <text evidence="2">The sequence shown here is derived from an EMBL/GenBank/DDBJ whole genome shotgun (WGS) entry which is preliminary data.</text>
</comment>
<dbReference type="GO" id="GO:0006673">
    <property type="term" value="P:inositol phosphoceramide metabolic process"/>
    <property type="evidence" value="ECO:0007669"/>
    <property type="project" value="InterPro"/>
</dbReference>
<reference evidence="2" key="2">
    <citation type="submission" date="2023-05" db="EMBL/GenBank/DDBJ databases">
        <authorList>
            <consortium name="Lawrence Berkeley National Laboratory"/>
            <person name="Steindorff A."/>
            <person name="Hensen N."/>
            <person name="Bonometti L."/>
            <person name="Westerberg I."/>
            <person name="Brannstrom I.O."/>
            <person name="Guillou S."/>
            <person name="Cros-Aarteil S."/>
            <person name="Calhoun S."/>
            <person name="Haridas S."/>
            <person name="Kuo A."/>
            <person name="Mondo S."/>
            <person name="Pangilinan J."/>
            <person name="Riley R."/>
            <person name="Labutti K."/>
            <person name="Andreopoulos B."/>
            <person name="Lipzen A."/>
            <person name="Chen C."/>
            <person name="Yanf M."/>
            <person name="Daum C."/>
            <person name="Ng V."/>
            <person name="Clum A."/>
            <person name="Ohm R."/>
            <person name="Martin F."/>
            <person name="Silar P."/>
            <person name="Natvig D."/>
            <person name="Lalanne C."/>
            <person name="Gautier V."/>
            <person name="Ament-Velasquez S.L."/>
            <person name="Kruys A."/>
            <person name="Hutchinson M.I."/>
            <person name="Powell A.J."/>
            <person name="Barry K."/>
            <person name="Miller A.N."/>
            <person name="Grigoriev I.V."/>
            <person name="Debuchy R."/>
            <person name="Gladieux P."/>
            <person name="Thoren M.H."/>
            <person name="Johannesson H."/>
        </authorList>
    </citation>
    <scope>NUCLEOTIDE SEQUENCE</scope>
    <source>
        <strain evidence="2">CBS 508.74</strain>
    </source>
</reference>
<feature type="transmembrane region" description="Helical" evidence="1">
    <location>
        <begin position="153"/>
        <end position="177"/>
    </location>
</feature>
<dbReference type="InterPro" id="IPR013862">
    <property type="entry name" value="Kei1"/>
</dbReference>
<organism evidence="2 3">
    <name type="scientific">Canariomyces notabilis</name>
    <dbReference type="NCBI Taxonomy" id="2074819"/>
    <lineage>
        <taxon>Eukaryota</taxon>
        <taxon>Fungi</taxon>
        <taxon>Dikarya</taxon>
        <taxon>Ascomycota</taxon>
        <taxon>Pezizomycotina</taxon>
        <taxon>Sordariomycetes</taxon>
        <taxon>Sordariomycetidae</taxon>
        <taxon>Sordariales</taxon>
        <taxon>Chaetomiaceae</taxon>
        <taxon>Canariomyces</taxon>
    </lineage>
</organism>
<name>A0AAN6T8X7_9PEZI</name>
<accession>A0AAN6T8X7</accession>
<dbReference type="PANTHER" id="PTHR28077">
    <property type="entry name" value="INOSITOL PHOSPHORYLCERAMIDE SYNTHASE REGULATORY SUBUNIT KEI1"/>
    <property type="match status" value="1"/>
</dbReference>
<evidence type="ECO:0000256" key="1">
    <source>
        <dbReference type="SAM" id="Phobius"/>
    </source>
</evidence>
<dbReference type="EMBL" id="MU853363">
    <property type="protein sequence ID" value="KAK4108434.1"/>
    <property type="molecule type" value="Genomic_DNA"/>
</dbReference>
<keyword evidence="1" id="KW-1133">Transmembrane helix</keyword>
<dbReference type="GO" id="GO:0070916">
    <property type="term" value="C:inositol phosphoceramide synthase complex"/>
    <property type="evidence" value="ECO:0007669"/>
    <property type="project" value="TreeGrafter"/>
</dbReference>